<dbReference type="AlphaFoldDB" id="A0A6I6HJ30"/>
<dbReference type="OrthoDB" id="9801061at2"/>
<gene>
    <name evidence="3" type="ORF">GOQ09_15255</name>
</gene>
<dbReference type="Gene3D" id="3.40.710.10">
    <property type="entry name" value="DD-peptidase/beta-lactamase superfamily"/>
    <property type="match status" value="1"/>
</dbReference>
<dbReference type="EMBL" id="CP046622">
    <property type="protein sequence ID" value="QGW82847.1"/>
    <property type="molecule type" value="Genomic_DNA"/>
</dbReference>
<dbReference type="SUPFAM" id="SSF56601">
    <property type="entry name" value="beta-lactamase/transpeptidase-like"/>
    <property type="match status" value="1"/>
</dbReference>
<dbReference type="Pfam" id="PF11954">
    <property type="entry name" value="DUF3471"/>
    <property type="match status" value="1"/>
</dbReference>
<dbReference type="PANTHER" id="PTHR46825">
    <property type="entry name" value="D-ALANYL-D-ALANINE-CARBOXYPEPTIDASE/ENDOPEPTIDASE AMPH"/>
    <property type="match status" value="1"/>
</dbReference>
<dbReference type="InterPro" id="IPR021860">
    <property type="entry name" value="Peptidase_S12_Pab87-rel_C"/>
</dbReference>
<organism evidence="3 4">
    <name type="scientific">Variovorax paradoxus</name>
    <dbReference type="NCBI Taxonomy" id="34073"/>
    <lineage>
        <taxon>Bacteria</taxon>
        <taxon>Pseudomonadati</taxon>
        <taxon>Pseudomonadota</taxon>
        <taxon>Betaproteobacteria</taxon>
        <taxon>Burkholderiales</taxon>
        <taxon>Comamonadaceae</taxon>
        <taxon>Variovorax</taxon>
    </lineage>
</organism>
<evidence type="ECO:0000313" key="4">
    <source>
        <dbReference type="Proteomes" id="UP000425817"/>
    </source>
</evidence>
<dbReference type="InterPro" id="IPR050491">
    <property type="entry name" value="AmpC-like"/>
</dbReference>
<reference evidence="3 4" key="1">
    <citation type="submission" date="2019-12" db="EMBL/GenBank/DDBJ databases">
        <title>Hybrid Genome Assemblies of two High G+C Isolates from Undergraduate Microbiology Courses.</title>
        <authorList>
            <person name="Ne Ville C.J."/>
            <person name="Enright D."/>
            <person name="Hernandez I."/>
            <person name="Dodsworth J."/>
            <person name="Orwin P.M."/>
        </authorList>
    </citation>
    <scope>NUCLEOTIDE SEQUENCE [LARGE SCALE GENOMIC DNA]</scope>
    <source>
        <strain evidence="3 4">CSUSB</strain>
    </source>
</reference>
<evidence type="ECO:0000259" key="1">
    <source>
        <dbReference type="Pfam" id="PF00144"/>
    </source>
</evidence>
<dbReference type="Pfam" id="PF00144">
    <property type="entry name" value="Beta-lactamase"/>
    <property type="match status" value="1"/>
</dbReference>
<dbReference type="GO" id="GO:0016787">
    <property type="term" value="F:hydrolase activity"/>
    <property type="evidence" value="ECO:0007669"/>
    <property type="project" value="UniProtKB-KW"/>
</dbReference>
<evidence type="ECO:0000259" key="2">
    <source>
        <dbReference type="Pfam" id="PF11954"/>
    </source>
</evidence>
<dbReference type="Gene3D" id="2.40.128.600">
    <property type="match status" value="1"/>
</dbReference>
<feature type="domain" description="Peptidase S12 Pab87-related C-terminal" evidence="2">
    <location>
        <begin position="374"/>
        <end position="470"/>
    </location>
</feature>
<keyword evidence="3" id="KW-0378">Hydrolase</keyword>
<feature type="domain" description="Beta-lactamase-related" evidence="1">
    <location>
        <begin position="5"/>
        <end position="330"/>
    </location>
</feature>
<dbReference type="RefSeq" id="WP_157614269.1">
    <property type="nucleotide sequence ID" value="NZ_CP046622.1"/>
</dbReference>
<evidence type="ECO:0000313" key="3">
    <source>
        <dbReference type="EMBL" id="QGW82847.1"/>
    </source>
</evidence>
<sequence>MWSELDSLVEASMQEWKVPGLALAVIQDGEIAVLKGYGVRDTDTGLPVTVDTQFLLCSITKSFTAAGLGLLVDERKLEWSRPVREVIPEFRLHDPVATERLTVRDLLCHHSGLPRHDWIHMPGDLSNAQMLAALRHLAPNKDLRDTFQYSNLGYLVAGMVTERISGQSYQDFTTERLMKPLGFSHFSFSIEALGAAEDAARPHAMDGDERYRTPLSPIRATPAGGINASVSDLAKWARFLLGGKVDGRQLLSAQALREMTTPRVHMGRSEFPEIGDSHYGLGLFCEQYRGERTIAHSGSWAGWSTLMTMQPERRAGVVVLTNRAPGGFTAILTYALLDHICGRTPVDWFGRLAPRRKQAVEQLGLDKKAKGEVRRSGTRPSHALEDYVGGYEHPAYGRIHIEQAADGLAWRWRGFEEPLEHRHYDVFITPDRPTVMHPSNRTLTFRYDRQGRIDRVEVPLEEMVDDIVFRRVAAGDVLDPAFRRLCAGDYLHSGRVIEIRLDAEGQLGMTVPGQPTYRLLPAGGRSFNVDTLEGYGVEFRRPSPGVVDAMIFHEPRTTALAPRAPKAAKD</sequence>
<dbReference type="InterPro" id="IPR001466">
    <property type="entry name" value="Beta-lactam-related"/>
</dbReference>
<dbReference type="PANTHER" id="PTHR46825:SF15">
    <property type="entry name" value="BETA-LACTAMASE-RELATED DOMAIN-CONTAINING PROTEIN"/>
    <property type="match status" value="1"/>
</dbReference>
<proteinExistence type="predicted"/>
<protein>
    <submittedName>
        <fullName evidence="3">Serine hydrolase</fullName>
    </submittedName>
</protein>
<dbReference type="Proteomes" id="UP000425817">
    <property type="component" value="Chromosome"/>
</dbReference>
<accession>A0A6I6HJ30</accession>
<dbReference type="InterPro" id="IPR012338">
    <property type="entry name" value="Beta-lactam/transpept-like"/>
</dbReference>
<name>A0A6I6HJ30_VARPD</name>